<gene>
    <name evidence="1" type="ORF">MAR_014113</name>
</gene>
<feature type="non-terminal residue" evidence="1">
    <location>
        <position position="40"/>
    </location>
</feature>
<keyword evidence="2" id="KW-1185">Reference proteome</keyword>
<proteinExistence type="predicted"/>
<protein>
    <submittedName>
        <fullName evidence="1">Uncharacterized protein</fullName>
    </submittedName>
</protein>
<dbReference type="EMBL" id="CP111026">
    <property type="protein sequence ID" value="WAR28409.1"/>
    <property type="molecule type" value="Genomic_DNA"/>
</dbReference>
<dbReference type="Proteomes" id="UP001164746">
    <property type="component" value="Chromosome 15"/>
</dbReference>
<sequence length="40" mass="4435">MTHVTARVTARFAARDIQDQTVTRDLTDVAAELATNFQTV</sequence>
<evidence type="ECO:0000313" key="1">
    <source>
        <dbReference type="EMBL" id="WAR28409.1"/>
    </source>
</evidence>
<name>A0ABY7G4F7_MYAAR</name>
<organism evidence="1 2">
    <name type="scientific">Mya arenaria</name>
    <name type="common">Soft-shell clam</name>
    <dbReference type="NCBI Taxonomy" id="6604"/>
    <lineage>
        <taxon>Eukaryota</taxon>
        <taxon>Metazoa</taxon>
        <taxon>Spiralia</taxon>
        <taxon>Lophotrochozoa</taxon>
        <taxon>Mollusca</taxon>
        <taxon>Bivalvia</taxon>
        <taxon>Autobranchia</taxon>
        <taxon>Heteroconchia</taxon>
        <taxon>Euheterodonta</taxon>
        <taxon>Imparidentia</taxon>
        <taxon>Neoheterodontei</taxon>
        <taxon>Myida</taxon>
        <taxon>Myoidea</taxon>
        <taxon>Myidae</taxon>
        <taxon>Mya</taxon>
    </lineage>
</organism>
<reference evidence="1" key="1">
    <citation type="submission" date="2022-11" db="EMBL/GenBank/DDBJ databases">
        <title>Centuries of genome instability and evolution in soft-shell clam transmissible cancer (bioRxiv).</title>
        <authorList>
            <person name="Hart S.F.M."/>
            <person name="Yonemitsu M.A."/>
            <person name="Giersch R.M."/>
            <person name="Beal B.F."/>
            <person name="Arriagada G."/>
            <person name="Davis B.W."/>
            <person name="Ostrander E.A."/>
            <person name="Goff S.P."/>
            <person name="Metzger M.J."/>
        </authorList>
    </citation>
    <scope>NUCLEOTIDE SEQUENCE</scope>
    <source>
        <strain evidence="1">MELC-2E11</strain>
        <tissue evidence="1">Siphon/mantle</tissue>
    </source>
</reference>
<accession>A0ABY7G4F7</accession>
<evidence type="ECO:0000313" key="2">
    <source>
        <dbReference type="Proteomes" id="UP001164746"/>
    </source>
</evidence>